<dbReference type="SMART" id="SM00184">
    <property type="entry name" value="RING"/>
    <property type="match status" value="1"/>
</dbReference>
<dbReference type="OrthoDB" id="654191at2759"/>
<dbReference type="Gene3D" id="1.25.10.10">
    <property type="entry name" value="Leucine-rich Repeat Variant"/>
    <property type="match status" value="7"/>
</dbReference>
<dbReference type="EC" id="2.3.2.27" evidence="2"/>
<evidence type="ECO:0000256" key="1">
    <source>
        <dbReference type="ARBA" id="ARBA00000900"/>
    </source>
</evidence>
<dbReference type="GO" id="GO:0061630">
    <property type="term" value="F:ubiquitin protein ligase activity"/>
    <property type="evidence" value="ECO:0007669"/>
    <property type="project" value="UniProtKB-EC"/>
</dbReference>
<proteinExistence type="predicted"/>
<accession>A0A388L0D4</accession>
<comment type="caution">
    <text evidence="7">The sequence shown here is derived from an EMBL/GenBank/DDBJ whole genome shotgun (WGS) entry which is preliminary data.</text>
</comment>
<dbReference type="SUPFAM" id="SSF48371">
    <property type="entry name" value="ARM repeat"/>
    <property type="match status" value="4"/>
</dbReference>
<dbReference type="PANTHER" id="PTHR23315">
    <property type="entry name" value="U BOX DOMAIN-CONTAINING"/>
    <property type="match status" value="1"/>
</dbReference>
<evidence type="ECO:0000256" key="3">
    <source>
        <dbReference type="ARBA" id="ARBA00022786"/>
    </source>
</evidence>
<sequence>MEEAQLYLDASERKDKELYEECLRQFIKHLQDGKMECIFPWLRKQLGISESDMAQEMQRMKESYAAEEAKLSELGNERMSVEHQLFSFLIVHSYYFSSACQPPKQQMHSFPKWKSLDSKSNMMKILSPVGNKEARSPDAFQISSPTCSFQAPNEYRCSICNNVYIDPVIISSGYSFCRQCLHNWWDKSPHDPVCPITRKPLRGDMIPNIALQQVTTFLQAVLSGLYQAIKVTVDGADSPMICGSTGHLEAEEEVLPRAMRYLRSSDGNVLEMLKNGVQPLVKLGENPKWRQTIFDQGVVDSCVNLVRQNRWMPIEDVLQLLVHLTVQDFAEMATLHDRRCTIAEKAFDAVLFPVLGSGQYLMADGSSLDLAMRVIFNLLRDTKASKVILHTTGVIKQLCRLVMSQDVGSSKFVSKDNMAAHCLQLLGGLTNDSKELDPIALHTLLSALLVLAEDSGPMDYPWVLGTVEKIVTFAEKHGNDCLREVREVVTDPHNLEVVLSRVSLEEHPEVCLASLRVLWRLLSNPSCALALTDNGHLCPPASHIIPQVLDIIAKGKEGGKQDEVECAVRAVMAMVRNIGACTCKELLDPKVNAMGQFMQLLRSRIQGKCQMSIEVCLELLNGLDALLTASCDFGYKLSAGIDGTAGEILVELLNQTEESFSIAGRAAAARLLARAATLDPSCQAQLLVNGGIEALWELVKHVDEERDEREDQQMMIECCESGLVALNSMMQTLQSDSLSIRSKLANMSQAFGTAQLAAVLSSAISKQSKLVAVKLFRLARKSSSLVQTAVVADPRSRFKGIVPPLLELIRDESNQQDVLELMETLLVLLSDPHYCDQLTETDGALDLLARLAEKSELVGIKTQEVALCVLTRVLGSDHASVRQSMYGAAHSARVFLALLRGVGSRNGIRNDVRLDIAQALLVAVENDVAARRLVCSEQGISLVIDTLHGTTWGDLEVHMVGVLASLTKDAVFSVEVCRQNGAVVLLRMLDETSIRDEWKVRALDGLHSIAKASEECQQALGSMNGLVKKMLEIIDRVREVGQEATNSFQSMMMNALSVLSELTKDYDARSIQRVLDARGIESLLGVILSRNVSLDCRCHALCIVDTVVSSKEFVNSPRAQATNIQIAHGAGMLTAIDAADVELDRSSEGGSHSLSQGKGVKPDVSKLAYDESRKKYLGHCRLCAGNLLALAIQRGKKDFASLNEKAILSLAKFVQTVECGSEDRTKAAEIFRCLVQENECCVKLVEVHDALKCIVALAGETEMEACRERAFKALAPMIVKGEKLSRKAVYDAGGIDALLRVVDGSPARITSGMMDSARALLVAVEKDEAARELISTGGGLQTLARLLASLRPRSAPAHAASGALKCTASGSSIVLTGSYADSIRSEIDDTDDAREWSEFHFRLGAVLAKMAEVDPQTVCAVGGEAPLVNMLVKAFESPSLLLWRARVLAGLLSIADANSNSRRLLHKAHAVHALVDIIRLRASREVADAVAVVRELCKEPECRAEVLAAEGLTALLKLLEMEESFVCLTAAMHVVDILTSSEEFISWEKQRVTPMGFRIAHAAVMLVDGVSVECRVAAAGLLSLALMRGTTDYDKMHPSTVTTLAHLVRATCGNARSQCRVAEAFRRIVSDSTCWPKIFEAPYGVEALMTLALGSSGSTGEEGGRGSTSVGVYGEDCQKLATHAVAKLILKVAEEPQLRRRIYEAGGIHVLLRSVEAWRGSVPQGPSETRTKCAKALLACLDAEDGMSRELVKSLGGVMLLLQSLKLSVSAIAPVGWHCARLDPTARWSIFDFCIGGAIAKLAVDLDEDQCARLSEAGGVRLMVDMFLQASLLDLVASELKLRALEGLLNLARQSPLCRQQIGSPEMVRRLIEIIAQAEQLGSFSSSFSSSSQSSPLTPYGGVIPPSGRTSSPSKSPFAPFAPSSICSSPRAQAVDVVSGEAVRAFGLLREMSKDLEGGSLIIENKGLCTMLRLLDRAADDLSNTYVEQAMDVVHELSKKHNLSRVAMSMQLSIVVTKLLRFAAVNKAEREGNGRQGTGVSSMVVEKALRVVRNLQLDQRAGLIKEDIVEVIWQLLVTYNLWDEGGGMGQAVTGAIIRALEAFKDFPTEREIMRSGEGGLGLLVETLCHLPMDRDMVSAHMCGSEIILAMMMDRGGRSEGLGANVASIAGKWLTQATELSQEQHNNNTCLACAAIPILRRLGQNPSMFKRDRLSLSLAESGCFTILQALRDSQYQWHEVCRTNADSLLQEWIASRAFYRYL</sequence>
<dbReference type="InterPro" id="IPR016024">
    <property type="entry name" value="ARM-type_fold"/>
</dbReference>
<dbReference type="EMBL" id="BFEA01000231">
    <property type="protein sequence ID" value="GBG75784.1"/>
    <property type="molecule type" value="Genomic_DNA"/>
</dbReference>
<evidence type="ECO:0000259" key="6">
    <source>
        <dbReference type="PROSITE" id="PS50089"/>
    </source>
</evidence>
<dbReference type="InterPro" id="IPR013083">
    <property type="entry name" value="Znf_RING/FYVE/PHD"/>
</dbReference>
<dbReference type="PANTHER" id="PTHR23315:SF7">
    <property type="entry name" value="U-BOX DOMAIN-CONTAINING PROTEIN 4"/>
    <property type="match status" value="1"/>
</dbReference>
<gene>
    <name evidence="7" type="ORF">CBR_g21029</name>
</gene>
<dbReference type="Gramene" id="GBG75784">
    <property type="protein sequence ID" value="GBG75784"/>
    <property type="gene ID" value="CBR_g21029"/>
</dbReference>
<feature type="region of interest" description="Disordered" evidence="5">
    <location>
        <begin position="1890"/>
        <end position="1916"/>
    </location>
</feature>
<reference evidence="7 8" key="1">
    <citation type="journal article" date="2018" name="Cell">
        <title>The Chara Genome: Secondary Complexity and Implications for Plant Terrestrialization.</title>
        <authorList>
            <person name="Nishiyama T."/>
            <person name="Sakayama H."/>
            <person name="Vries J.D."/>
            <person name="Buschmann H."/>
            <person name="Saint-Marcoux D."/>
            <person name="Ullrich K.K."/>
            <person name="Haas F.B."/>
            <person name="Vanderstraeten L."/>
            <person name="Becker D."/>
            <person name="Lang D."/>
            <person name="Vosolsobe S."/>
            <person name="Rombauts S."/>
            <person name="Wilhelmsson P.K.I."/>
            <person name="Janitza P."/>
            <person name="Kern R."/>
            <person name="Heyl A."/>
            <person name="Rumpler F."/>
            <person name="Villalobos L.I.A.C."/>
            <person name="Clay J.M."/>
            <person name="Skokan R."/>
            <person name="Toyoda A."/>
            <person name="Suzuki Y."/>
            <person name="Kagoshima H."/>
            <person name="Schijlen E."/>
            <person name="Tajeshwar N."/>
            <person name="Catarino B."/>
            <person name="Hetherington A.J."/>
            <person name="Saltykova A."/>
            <person name="Bonnot C."/>
            <person name="Breuninger H."/>
            <person name="Symeonidi A."/>
            <person name="Radhakrishnan G.V."/>
            <person name="Van Nieuwerburgh F."/>
            <person name="Deforce D."/>
            <person name="Chang C."/>
            <person name="Karol K.G."/>
            <person name="Hedrich R."/>
            <person name="Ulvskov P."/>
            <person name="Glockner G."/>
            <person name="Delwiche C.F."/>
            <person name="Petrasek J."/>
            <person name="Van de Peer Y."/>
            <person name="Friml J."/>
            <person name="Beilby M."/>
            <person name="Dolan L."/>
            <person name="Kohara Y."/>
            <person name="Sugano S."/>
            <person name="Fujiyama A."/>
            <person name="Delaux P.-M."/>
            <person name="Quint M."/>
            <person name="TheiBen G."/>
            <person name="Hagemann M."/>
            <person name="Harholt J."/>
            <person name="Dunand C."/>
            <person name="Zachgo S."/>
            <person name="Langdale J."/>
            <person name="Maumus F."/>
            <person name="Straeten D.V.D."/>
            <person name="Gould S.B."/>
            <person name="Rensing S.A."/>
        </authorList>
    </citation>
    <scope>NUCLEOTIDE SEQUENCE [LARGE SCALE GENOMIC DNA]</scope>
    <source>
        <strain evidence="7 8">S276</strain>
    </source>
</reference>
<dbReference type="GO" id="GO:0008270">
    <property type="term" value="F:zinc ion binding"/>
    <property type="evidence" value="ECO:0007669"/>
    <property type="project" value="UniProtKB-KW"/>
</dbReference>
<feature type="domain" description="RING-type" evidence="6">
    <location>
        <begin position="157"/>
        <end position="198"/>
    </location>
</feature>
<protein>
    <recommendedName>
        <fullName evidence="2">RING-type E3 ubiquitin transferase</fullName>
        <ecNumber evidence="2">2.3.2.27</ecNumber>
    </recommendedName>
</protein>
<name>A0A388L0D4_CHABU</name>
<keyword evidence="4" id="KW-0862">Zinc</keyword>
<dbReference type="GO" id="GO:0016567">
    <property type="term" value="P:protein ubiquitination"/>
    <property type="evidence" value="ECO:0007669"/>
    <property type="project" value="UniProtKB-UniPathway"/>
</dbReference>
<dbReference type="InterPro" id="IPR003613">
    <property type="entry name" value="Ubox_domain"/>
</dbReference>
<comment type="catalytic activity">
    <reaction evidence="1">
        <text>S-ubiquitinyl-[E2 ubiquitin-conjugating enzyme]-L-cysteine + [acceptor protein]-L-lysine = [E2 ubiquitin-conjugating enzyme]-L-cysteine + N(6)-ubiquitinyl-[acceptor protein]-L-lysine.</text>
        <dbReference type="EC" id="2.3.2.27"/>
    </reaction>
</comment>
<keyword evidence="4" id="KW-0863">Zinc-finger</keyword>
<evidence type="ECO:0000256" key="2">
    <source>
        <dbReference type="ARBA" id="ARBA00012483"/>
    </source>
</evidence>
<evidence type="ECO:0000256" key="4">
    <source>
        <dbReference type="PROSITE-ProRule" id="PRU00175"/>
    </source>
</evidence>
<dbReference type="Gene3D" id="3.30.40.10">
    <property type="entry name" value="Zinc/RING finger domain, C3HC4 (zinc finger)"/>
    <property type="match status" value="1"/>
</dbReference>
<keyword evidence="4" id="KW-0479">Metal-binding</keyword>
<dbReference type="Pfam" id="PF04564">
    <property type="entry name" value="U-box"/>
    <property type="match status" value="1"/>
</dbReference>
<dbReference type="InterPro" id="IPR001841">
    <property type="entry name" value="Znf_RING"/>
</dbReference>
<evidence type="ECO:0000313" key="7">
    <source>
        <dbReference type="EMBL" id="GBG75784.1"/>
    </source>
</evidence>
<dbReference type="SUPFAM" id="SSF57850">
    <property type="entry name" value="RING/U-box"/>
    <property type="match status" value="1"/>
</dbReference>
<evidence type="ECO:0000313" key="8">
    <source>
        <dbReference type="Proteomes" id="UP000265515"/>
    </source>
</evidence>
<dbReference type="SMART" id="SM00504">
    <property type="entry name" value="Ubox"/>
    <property type="match status" value="1"/>
</dbReference>
<evidence type="ECO:0000256" key="5">
    <source>
        <dbReference type="SAM" id="MobiDB-lite"/>
    </source>
</evidence>
<dbReference type="Proteomes" id="UP000265515">
    <property type="component" value="Unassembled WGS sequence"/>
</dbReference>
<dbReference type="InterPro" id="IPR011989">
    <property type="entry name" value="ARM-like"/>
</dbReference>
<dbReference type="UniPathway" id="UPA00143"/>
<keyword evidence="3" id="KW-0833">Ubl conjugation pathway</keyword>
<organism evidence="7 8">
    <name type="scientific">Chara braunii</name>
    <name type="common">Braun's stonewort</name>
    <dbReference type="NCBI Taxonomy" id="69332"/>
    <lineage>
        <taxon>Eukaryota</taxon>
        <taxon>Viridiplantae</taxon>
        <taxon>Streptophyta</taxon>
        <taxon>Charophyceae</taxon>
        <taxon>Charales</taxon>
        <taxon>Characeae</taxon>
        <taxon>Chara</taxon>
    </lineage>
</organism>
<keyword evidence="8" id="KW-1185">Reference proteome</keyword>
<dbReference type="STRING" id="69332.A0A388L0D4"/>
<dbReference type="PROSITE" id="PS50089">
    <property type="entry name" value="ZF_RING_2"/>
    <property type="match status" value="1"/>
</dbReference>